<proteinExistence type="inferred from homology"/>
<evidence type="ECO:0000256" key="5">
    <source>
        <dbReference type="ARBA" id="ARBA00023306"/>
    </source>
</evidence>
<dbReference type="CDD" id="cd23958">
    <property type="entry name" value="SCC2"/>
    <property type="match status" value="1"/>
</dbReference>
<comment type="subcellular location">
    <subcellularLocation>
        <location evidence="1 6">Nucleus</location>
    </subcellularLocation>
</comment>
<dbReference type="SUPFAM" id="SSF48371">
    <property type="entry name" value="ARM repeat"/>
    <property type="match status" value="1"/>
</dbReference>
<dbReference type="GO" id="GO:1990414">
    <property type="term" value="P:replication-born double-strand break repair via sister chromatid exchange"/>
    <property type="evidence" value="ECO:0007669"/>
    <property type="project" value="TreeGrafter"/>
</dbReference>
<protein>
    <recommendedName>
        <fullName evidence="6">Nipped-B protein</fullName>
    </recommendedName>
</protein>
<feature type="region of interest" description="Disordered" evidence="7">
    <location>
        <begin position="238"/>
        <end position="262"/>
    </location>
</feature>
<dbReference type="Pfam" id="PF12765">
    <property type="entry name" value="Cohesin_HEAT"/>
    <property type="match status" value="1"/>
</dbReference>
<dbReference type="GO" id="GO:0061775">
    <property type="term" value="F:cohesin loader activity"/>
    <property type="evidence" value="ECO:0007669"/>
    <property type="project" value="InterPro"/>
</dbReference>
<evidence type="ECO:0000313" key="9">
    <source>
        <dbReference type="EMBL" id="KAK0394946.1"/>
    </source>
</evidence>
<comment type="caution">
    <text evidence="9">The sequence shown here is derived from an EMBL/GenBank/DDBJ whole genome shotgun (WGS) entry which is preliminary data.</text>
</comment>
<dbReference type="InterPro" id="IPR011989">
    <property type="entry name" value="ARM-like"/>
</dbReference>
<dbReference type="GO" id="GO:0034087">
    <property type="term" value="P:establishment of mitotic sister chromatid cohesion"/>
    <property type="evidence" value="ECO:0007669"/>
    <property type="project" value="TreeGrafter"/>
</dbReference>
<dbReference type="PANTHER" id="PTHR21704">
    <property type="entry name" value="NIPPED-B-LIKE PROTEIN DELANGIN SCC2-RELATED"/>
    <property type="match status" value="1"/>
</dbReference>
<dbReference type="Gene3D" id="1.25.10.10">
    <property type="entry name" value="Leucine-rich Repeat Variant"/>
    <property type="match status" value="1"/>
</dbReference>
<dbReference type="InterPro" id="IPR016024">
    <property type="entry name" value="ARM-type_fold"/>
</dbReference>
<evidence type="ECO:0000256" key="6">
    <source>
        <dbReference type="RuleBase" id="RU364107"/>
    </source>
</evidence>
<evidence type="ECO:0000256" key="4">
    <source>
        <dbReference type="ARBA" id="ARBA00023242"/>
    </source>
</evidence>
<evidence type="ECO:0000259" key="8">
    <source>
        <dbReference type="Pfam" id="PF12830"/>
    </source>
</evidence>
<evidence type="ECO:0000256" key="2">
    <source>
        <dbReference type="ARBA" id="ARBA00009252"/>
    </source>
</evidence>
<organism evidence="9 10">
    <name type="scientific">Steinernema hermaphroditum</name>
    <dbReference type="NCBI Taxonomy" id="289476"/>
    <lineage>
        <taxon>Eukaryota</taxon>
        <taxon>Metazoa</taxon>
        <taxon>Ecdysozoa</taxon>
        <taxon>Nematoda</taxon>
        <taxon>Chromadorea</taxon>
        <taxon>Rhabditida</taxon>
        <taxon>Tylenchina</taxon>
        <taxon>Panagrolaimomorpha</taxon>
        <taxon>Strongyloidoidea</taxon>
        <taxon>Steinernematidae</taxon>
        <taxon>Steinernema</taxon>
    </lineage>
</organism>
<dbReference type="PANTHER" id="PTHR21704:SF18">
    <property type="entry name" value="NIPPED-B-LIKE PROTEIN"/>
    <property type="match status" value="1"/>
</dbReference>
<feature type="compositionally biased region" description="Basic and acidic residues" evidence="7">
    <location>
        <begin position="238"/>
        <end position="249"/>
    </location>
</feature>
<sequence length="2169" mass="250292">MDDQQRRLMGNLGNFEGLSTGAGASQNCPMPLNINAQQTSMFQQQQYNSLLHQQYMNNIDQVQALYSNPQIVSQHMDMNTFQQPPLFHAATALQLQQQLHQQQLQQQHHQTHPLQQQTQQHLQPHMQMQNRQDQLNLNHSQQFLQHQLEQQQLHHPQQQLQQQQAELLRRQQQQAEAALAARAQQQEMLRIAEAEQMRIVAEEERKRQEERQRQQAEMEAAVLRMEQKQKEEMKLQKELQRRQQREEAFRAQMKQKRLEAEERQRLEEQRLLDEKRKRELEERARVEQEMKRKQQELEEASKELAYKLSQFPEPFHFASIHPLTKLGHHLPFPEEDMRSSFMLPVMNFGENSLEALLAKVDKNLLNEISNALLDVTPEIGDIEMKSIEQEEFSAEDYIPDLVRQVNDFNIDNFTIESAPGLDFEDIASTALADDQVEKMELGSYAELPKVQEKITPAITAAPAAPVVCEPQPSTSACQSVPASVITDAPSTSRDQSQLRKQIVSVGKQPKAQQNRRKKDMLESLFDSLTGYFDPAGDRRRRQRVKTYSEEQQEKMEIELVAQNVAQEEAMKEKEKESGESKAKFFERANKKGRKRAHDEEIEERLFERESTPTEVVEQRNAEWRERQRRKAEKMRQRQLDSNSDAWNTDLMAQKDSLQRFDSIIDTILDNIEDIETSIELDEEAEIPQELLLDRSTLEMLRLESQKLKSWKSIHKILPDRLVKLLTILERNMREVINADGSQAMYIPVEGIEDDSEEAYRELFNEKVLRTADAACIVLLVLTSPKMPKQVFIEDTIDRSVQLSKHLVLNIIIPMNDVAAATSTKKREVKKSRMMSDSRHGVAKTVYARLCEMLGCFAELVKFEGVGESTVIHLISACTPVFFVENIGELQIQSIKVLTAVFSQYPDHRTSILHELLNSLHRLPLTRNSRNCYRMNSEEWAGNVTVLFLQLIQSAIKVPKRRKTTVDDEDEELLEFSSVNDGIVKDSFAQAEKMINFFINGFLSKCTAKADEDYRKLFDNFLHDLLAALYKPEFPAAEIVMLQLGNLLVKFYRAKTNEMSLRVACLDYLGTITARLRRDRTMNAQLQNDERMNTVIKAIVYDDLEDPPEDVADVDISQMSANEKMRTLEQAIIDYLIDKKGLDDLTIDYAMNYYAGEWYNETTEDLDSARKRNRIAAKDLHNERDLKKLDKKLSKLTEKGNAMKNFLIKLVDRKHLKKRAHHVQRTGNVMIDSDAQWVVKYLAARREFSQAFSSYLKHILYGIRNETAVGLRTKATRCLTQIIEVDSEVLLIPEVHEAVKSRTLDPNSAVREATIELIGKYLVQHPELFPKYYRIIVERIRDTGVAVRKRVIRTLRELCERDPSFERVPEMLCQIMRRIGDEDSVKKLALESLQTFWFTPHRDQDSDLLQQKLSTLCEVVEICNRANFMENFDILFSAAFKSDDRNAKTAAKQIIDTLVNNILNLDEVVGKEEKEAIAGGEVHVEAGLRHHKSQANLAASVRCLFLFSKACPKYLAKYVEILQPYLSVATGSNFDLTIVQQMVSMMENVVPLLDHPSDSFLHNLDKQLAELVKNSGMAIIRSAVKCSSVLYNRFRRVKPTILDLFLIDLKWLNTAVVRSETTQYAIPERVYPVVKRYLYTVGLLSRFFDVDDLSMETPNSREALCATIFESNFKQSAPVKYQLNPEKEKPFLSSVFNMLIFFSRARDAKIRKTALDAIGNFTAEHSDYLERDEMKNMYMVLLRMEEQSYLELKIQTLQNLELFLEIEEEKSIRMNAQWNKVKDTQDLKDMELAFSGRASTIIQIYWNAVLNAVFSASTQVRQAASKVVFMTLGQGLVTPGSSIPTLIAITTDEKSLVQIKMEGILKDIDLKYPTMVASRSIGGIRQSFRLQSVINSVGITIRGFRCTPHEVHDRKITMAPNGLPKYANDCQATLSCLYTILRSNRQQRRSFLSMILRLFQDDNKERLSVSELLYVADNLALFPYQVLNEPLYVIHQADAIITMCGPRVISDFKTILSPQDPNVPDDDLFVADVIYRRLPDDKTRLFECVQSSQACFLLLYLKSFLMKLYGFNDSRVHEYLPTDHAKVYDKALTRKNCATFYPEGVIEELQPQVMQERDTVSGHIRIAHRMVYFRNMMLSLEKHEDEVEDVEMAETAPADKSNDDEDSENE</sequence>
<dbReference type="Proteomes" id="UP001175271">
    <property type="component" value="Unassembled WGS sequence"/>
</dbReference>
<dbReference type="GO" id="GO:0003682">
    <property type="term" value="F:chromatin binding"/>
    <property type="evidence" value="ECO:0007669"/>
    <property type="project" value="TreeGrafter"/>
</dbReference>
<evidence type="ECO:0000256" key="7">
    <source>
        <dbReference type="SAM" id="MobiDB-lite"/>
    </source>
</evidence>
<keyword evidence="5 6" id="KW-0131">Cell cycle</keyword>
<keyword evidence="3 6" id="KW-0677">Repeat</keyword>
<keyword evidence="4 6" id="KW-0539">Nucleus</keyword>
<comment type="similarity">
    <text evidence="2 6">Belongs to the SCC2/Nipped-B family.</text>
</comment>
<feature type="domain" description="Sister chromatid cohesion C-terminal" evidence="8">
    <location>
        <begin position="1797"/>
        <end position="1999"/>
    </location>
</feature>
<evidence type="ECO:0000313" key="10">
    <source>
        <dbReference type="Proteomes" id="UP001175271"/>
    </source>
</evidence>
<dbReference type="GO" id="GO:0090694">
    <property type="term" value="C:Scc2-Scc4 cohesin loading complex"/>
    <property type="evidence" value="ECO:0007669"/>
    <property type="project" value="TreeGrafter"/>
</dbReference>
<dbReference type="GO" id="GO:0071169">
    <property type="term" value="P:establishment of protein localization to chromatin"/>
    <property type="evidence" value="ECO:0007669"/>
    <property type="project" value="TreeGrafter"/>
</dbReference>
<dbReference type="InterPro" id="IPR026003">
    <property type="entry name" value="Cohesin_HEAT"/>
</dbReference>
<name>A0AA39GXK5_9BILA</name>
<gene>
    <name evidence="9" type="ORF">QR680_001025</name>
</gene>
<keyword evidence="10" id="KW-1185">Reference proteome</keyword>
<dbReference type="GO" id="GO:0010468">
    <property type="term" value="P:regulation of gene expression"/>
    <property type="evidence" value="ECO:0007669"/>
    <property type="project" value="InterPro"/>
</dbReference>
<dbReference type="GO" id="GO:0140588">
    <property type="term" value="P:chromatin looping"/>
    <property type="evidence" value="ECO:0007669"/>
    <property type="project" value="InterPro"/>
</dbReference>
<reference evidence="9" key="1">
    <citation type="submission" date="2023-06" db="EMBL/GenBank/DDBJ databases">
        <title>Genomic analysis of the entomopathogenic nematode Steinernema hermaphroditum.</title>
        <authorList>
            <person name="Schwarz E.M."/>
            <person name="Heppert J.K."/>
            <person name="Baniya A."/>
            <person name="Schwartz H.T."/>
            <person name="Tan C.-H."/>
            <person name="Antoshechkin I."/>
            <person name="Sternberg P.W."/>
            <person name="Goodrich-Blair H."/>
            <person name="Dillman A.R."/>
        </authorList>
    </citation>
    <scope>NUCLEOTIDE SEQUENCE</scope>
    <source>
        <strain evidence="9">PS9179</strain>
        <tissue evidence="9">Whole animal</tissue>
    </source>
</reference>
<evidence type="ECO:0000256" key="3">
    <source>
        <dbReference type="ARBA" id="ARBA00022737"/>
    </source>
</evidence>
<dbReference type="Pfam" id="PF12830">
    <property type="entry name" value="Nipped-B_C"/>
    <property type="match status" value="1"/>
</dbReference>
<dbReference type="InterPro" id="IPR024986">
    <property type="entry name" value="Nipped-B_C"/>
</dbReference>
<dbReference type="EMBL" id="JAUCMV010000005">
    <property type="protein sequence ID" value="KAK0394946.1"/>
    <property type="molecule type" value="Genomic_DNA"/>
</dbReference>
<dbReference type="InterPro" id="IPR033031">
    <property type="entry name" value="Scc2/Nipped-B"/>
</dbReference>
<feature type="region of interest" description="Disordered" evidence="7">
    <location>
        <begin position="2144"/>
        <end position="2169"/>
    </location>
</feature>
<evidence type="ECO:0000256" key="1">
    <source>
        <dbReference type="ARBA" id="ARBA00004123"/>
    </source>
</evidence>
<feature type="region of interest" description="Disordered" evidence="7">
    <location>
        <begin position="101"/>
        <end position="128"/>
    </location>
</feature>
<accession>A0AA39GXK5</accession>